<dbReference type="AlphaFoldDB" id="A0AAN8FXT2"/>
<reference evidence="2 3" key="1">
    <citation type="submission" date="2019-10" db="EMBL/GenBank/DDBJ databases">
        <title>Assembly and Annotation for the nematode Trichostrongylus colubriformis.</title>
        <authorList>
            <person name="Martin J."/>
        </authorList>
    </citation>
    <scope>NUCLEOTIDE SEQUENCE [LARGE SCALE GENOMIC DNA]</scope>
    <source>
        <strain evidence="2">G859</strain>
        <tissue evidence="2">Whole worm</tissue>
    </source>
</reference>
<comment type="similarity">
    <text evidence="1">Belongs to the tubulin--tyrosine ligase family.</text>
</comment>
<keyword evidence="3" id="KW-1185">Reference proteome</keyword>
<gene>
    <name evidence="2" type="ORF">GCK32_002277</name>
</gene>
<proteinExistence type="inferred from homology"/>
<name>A0AAN8FXT2_TRICO</name>
<dbReference type="InterPro" id="IPR053317">
    <property type="entry name" value="Tubulin_polyglutamylase"/>
</dbReference>
<dbReference type="PROSITE" id="PS51221">
    <property type="entry name" value="TTL"/>
    <property type="match status" value="1"/>
</dbReference>
<dbReference type="Pfam" id="PF03133">
    <property type="entry name" value="TTL"/>
    <property type="match status" value="1"/>
</dbReference>
<dbReference type="InterPro" id="IPR004344">
    <property type="entry name" value="TTL/TTLL_fam"/>
</dbReference>
<evidence type="ECO:0000256" key="1">
    <source>
        <dbReference type="ARBA" id="ARBA00006820"/>
    </source>
</evidence>
<evidence type="ECO:0000313" key="3">
    <source>
        <dbReference type="Proteomes" id="UP001331761"/>
    </source>
</evidence>
<sequence>MGYNVTSGAAPVEWDVLWTHEYSLMKDHYMSAIREAKANQIVNHVAGSGFYTSKVWLATSQSLKGIPKSFKLPKQKKELLMYADQHPHITWILKDNSHRNIQVMELKDMNLDKENSFVQKFVNNPLLIDNRKFDIGVYTVITSIRPLRIYVYEGDSLIRFCAEDYVPFDSTRLNKYVVGDDYTPIWEIPSLKRLFTEQKLGWRASIDAYLRLNGMNSKEIWTQIHHIIVEVFRNQQPKMLTAAKSISSKAKFFELSRFDFIVDEQLNVFLMEVSPRGQSDYSEGQKRRMTFSDAEPSQDFIVPDSEIYVPLKECVQGLCSICDEL</sequence>
<dbReference type="Proteomes" id="UP001331761">
    <property type="component" value="Unassembled WGS sequence"/>
</dbReference>
<protein>
    <submittedName>
        <fullName evidence="2">Tubulin polyglutamylase TTLL4</fullName>
    </submittedName>
</protein>
<feature type="non-terminal residue" evidence="2">
    <location>
        <position position="325"/>
    </location>
</feature>
<comment type="caution">
    <text evidence="2">The sequence shown here is derived from an EMBL/GenBank/DDBJ whole genome shotgun (WGS) entry which is preliminary data.</text>
</comment>
<evidence type="ECO:0000313" key="2">
    <source>
        <dbReference type="EMBL" id="KAK5982880.1"/>
    </source>
</evidence>
<dbReference type="Gene3D" id="3.30.470.20">
    <property type="entry name" value="ATP-grasp fold, B domain"/>
    <property type="match status" value="1"/>
</dbReference>
<accession>A0AAN8FXT2</accession>
<organism evidence="2 3">
    <name type="scientific">Trichostrongylus colubriformis</name>
    <name type="common">Black scour worm</name>
    <dbReference type="NCBI Taxonomy" id="6319"/>
    <lineage>
        <taxon>Eukaryota</taxon>
        <taxon>Metazoa</taxon>
        <taxon>Ecdysozoa</taxon>
        <taxon>Nematoda</taxon>
        <taxon>Chromadorea</taxon>
        <taxon>Rhabditida</taxon>
        <taxon>Rhabditina</taxon>
        <taxon>Rhabditomorpha</taxon>
        <taxon>Strongyloidea</taxon>
        <taxon>Trichostrongylidae</taxon>
        <taxon>Trichostrongylus</taxon>
    </lineage>
</organism>
<dbReference type="PANTHER" id="PTHR47113">
    <property type="entry name" value="LD09343P"/>
    <property type="match status" value="1"/>
</dbReference>
<dbReference type="GO" id="GO:0019098">
    <property type="term" value="P:reproductive behavior"/>
    <property type="evidence" value="ECO:0007669"/>
    <property type="project" value="UniProtKB-ARBA"/>
</dbReference>
<dbReference type="EMBL" id="WIXE01004622">
    <property type="protein sequence ID" value="KAK5982880.1"/>
    <property type="molecule type" value="Genomic_DNA"/>
</dbReference>
<dbReference type="SUPFAM" id="SSF56059">
    <property type="entry name" value="Glutathione synthetase ATP-binding domain-like"/>
    <property type="match status" value="1"/>
</dbReference>
<dbReference type="PANTHER" id="PTHR47113:SF1">
    <property type="entry name" value="LD09343P"/>
    <property type="match status" value="1"/>
</dbReference>